<evidence type="ECO:0000256" key="12">
    <source>
        <dbReference type="ARBA" id="ARBA00023180"/>
    </source>
</evidence>
<accession>A0A1S3FH19</accession>
<comment type="similarity">
    <text evidence="3">Belongs to the interleukin-1 receptor family.</text>
</comment>
<dbReference type="AlphaFoldDB" id="A0A1S3FH19"/>
<dbReference type="InterPro" id="IPR007110">
    <property type="entry name" value="Ig-like_dom"/>
</dbReference>
<dbReference type="Pfam" id="PF00047">
    <property type="entry name" value="ig"/>
    <property type="match status" value="1"/>
</dbReference>
<evidence type="ECO:0000256" key="3">
    <source>
        <dbReference type="ARBA" id="ARBA00009752"/>
    </source>
</evidence>
<proteinExistence type="inferred from homology"/>
<name>A0A1S3FH19_DIPOR</name>
<evidence type="ECO:0000259" key="15">
    <source>
        <dbReference type="PROSITE" id="PS50835"/>
    </source>
</evidence>
<dbReference type="OrthoDB" id="9881731at2759"/>
<dbReference type="CTD" id="7850"/>
<evidence type="ECO:0000256" key="7">
    <source>
        <dbReference type="ARBA" id="ARBA00022737"/>
    </source>
</evidence>
<evidence type="ECO:0000256" key="6">
    <source>
        <dbReference type="ARBA" id="ARBA00022729"/>
    </source>
</evidence>
<feature type="domain" description="Ig-like" evidence="15">
    <location>
        <begin position="43"/>
        <end position="148"/>
    </location>
</feature>
<dbReference type="InterPro" id="IPR015621">
    <property type="entry name" value="IL-1_rcpt_fam"/>
</dbReference>
<dbReference type="FunFam" id="2.60.40.10:FF:001326">
    <property type="entry name" value="Interleukin 1 receptor type 2"/>
    <property type="match status" value="1"/>
</dbReference>
<dbReference type="SUPFAM" id="SSF48726">
    <property type="entry name" value="Immunoglobulin"/>
    <property type="match status" value="3"/>
</dbReference>
<dbReference type="PANTHER" id="PTHR11890:SF3">
    <property type="entry name" value="INTERLEUKIN-1 RECEPTOR TYPE 2"/>
    <property type="match status" value="1"/>
</dbReference>
<evidence type="ECO:0000313" key="17">
    <source>
        <dbReference type="RefSeq" id="XP_012875216.1"/>
    </source>
</evidence>
<dbReference type="RefSeq" id="XP_012875217.1">
    <property type="nucleotide sequence ID" value="XM_013019763.1"/>
</dbReference>
<dbReference type="GO" id="GO:0004910">
    <property type="term" value="F:interleukin-1, type II, blocking receptor activity"/>
    <property type="evidence" value="ECO:0007669"/>
    <property type="project" value="InterPro"/>
</dbReference>
<dbReference type="InterPro" id="IPR003598">
    <property type="entry name" value="Ig_sub2"/>
</dbReference>
<dbReference type="InterPro" id="IPR004077">
    <property type="entry name" value="IL-1_rcpt_II-typ"/>
</dbReference>
<dbReference type="InterPro" id="IPR013151">
    <property type="entry name" value="Immunoglobulin_dom"/>
</dbReference>
<dbReference type="STRING" id="10020.ENSDORP00000001295"/>
<keyword evidence="16" id="KW-1185">Reference proteome</keyword>
<dbReference type="PANTHER" id="PTHR11890">
    <property type="entry name" value="INTERLEUKIN-1 RECEPTOR FAMILY MEMBER"/>
    <property type="match status" value="1"/>
</dbReference>
<reference evidence="17 18" key="1">
    <citation type="submission" date="2025-04" db="UniProtKB">
        <authorList>
            <consortium name="RefSeq"/>
        </authorList>
    </citation>
    <scope>IDENTIFICATION</scope>
    <source>
        <tissue evidence="17 18">Kidney</tissue>
    </source>
</reference>
<dbReference type="PROSITE" id="PS50835">
    <property type="entry name" value="IG_LIKE"/>
    <property type="match status" value="3"/>
</dbReference>
<keyword evidence="9 14" id="KW-0472">Membrane</keyword>
<dbReference type="FunFam" id="2.60.40.10:FF:000188">
    <property type="entry name" value="Interleukin-1 receptor accessory protein-like 1"/>
    <property type="match status" value="1"/>
</dbReference>
<evidence type="ECO:0000256" key="4">
    <source>
        <dbReference type="ARBA" id="ARBA00022525"/>
    </source>
</evidence>
<dbReference type="Proteomes" id="UP000081671">
    <property type="component" value="Unplaced"/>
</dbReference>
<feature type="domain" description="Ig-like" evidence="15">
    <location>
        <begin position="259"/>
        <end position="365"/>
    </location>
</feature>
<organism evidence="16 18">
    <name type="scientific">Dipodomys ordii</name>
    <name type="common">Ord's kangaroo rat</name>
    <dbReference type="NCBI Taxonomy" id="10020"/>
    <lineage>
        <taxon>Eukaryota</taxon>
        <taxon>Metazoa</taxon>
        <taxon>Chordata</taxon>
        <taxon>Craniata</taxon>
        <taxon>Vertebrata</taxon>
        <taxon>Euteleostomi</taxon>
        <taxon>Mammalia</taxon>
        <taxon>Eutheria</taxon>
        <taxon>Euarchontoglires</taxon>
        <taxon>Glires</taxon>
        <taxon>Rodentia</taxon>
        <taxon>Castorimorpha</taxon>
        <taxon>Heteromyidae</taxon>
        <taxon>Dipodomyinae</taxon>
        <taxon>Dipodomys</taxon>
    </lineage>
</organism>
<evidence type="ECO:0000313" key="16">
    <source>
        <dbReference type="Proteomes" id="UP000081671"/>
    </source>
</evidence>
<keyword evidence="8 14" id="KW-1133">Transmembrane helix</keyword>
<dbReference type="GO" id="GO:0016020">
    <property type="term" value="C:membrane"/>
    <property type="evidence" value="ECO:0007669"/>
    <property type="project" value="UniProtKB-SubCell"/>
</dbReference>
<evidence type="ECO:0000256" key="5">
    <source>
        <dbReference type="ARBA" id="ARBA00022692"/>
    </source>
</evidence>
<keyword evidence="12" id="KW-0325">Glycoprotein</keyword>
<dbReference type="RefSeq" id="XP_012875216.1">
    <property type="nucleotide sequence ID" value="XM_013019762.1"/>
</dbReference>
<evidence type="ECO:0000256" key="8">
    <source>
        <dbReference type="ARBA" id="ARBA00022989"/>
    </source>
</evidence>
<protein>
    <submittedName>
        <fullName evidence="17 18">Interleukin-1 receptor type 2 isoform X1</fullName>
    </submittedName>
</protein>
<dbReference type="PRINTS" id="PR01536">
    <property type="entry name" value="INTRLKN1R12F"/>
</dbReference>
<evidence type="ECO:0000256" key="2">
    <source>
        <dbReference type="ARBA" id="ARBA00004613"/>
    </source>
</evidence>
<keyword evidence="6" id="KW-0732">Signal</keyword>
<evidence type="ECO:0000256" key="9">
    <source>
        <dbReference type="ARBA" id="ARBA00023136"/>
    </source>
</evidence>
<evidence type="ECO:0000256" key="1">
    <source>
        <dbReference type="ARBA" id="ARBA00004479"/>
    </source>
</evidence>
<keyword evidence="7" id="KW-0677">Repeat</keyword>
<evidence type="ECO:0000256" key="10">
    <source>
        <dbReference type="ARBA" id="ARBA00023157"/>
    </source>
</evidence>
<dbReference type="SMART" id="SM00409">
    <property type="entry name" value="IG"/>
    <property type="match status" value="3"/>
</dbReference>
<keyword evidence="11 17" id="KW-0675">Receptor</keyword>
<dbReference type="InterPro" id="IPR004074">
    <property type="entry name" value="IL-1_rcpt_I/II-typ"/>
</dbReference>
<evidence type="ECO:0000256" key="11">
    <source>
        <dbReference type="ARBA" id="ARBA00023170"/>
    </source>
</evidence>
<feature type="transmembrane region" description="Helical" evidence="14">
    <location>
        <begin position="371"/>
        <end position="392"/>
    </location>
</feature>
<dbReference type="InterPro" id="IPR013783">
    <property type="entry name" value="Ig-like_fold"/>
</dbReference>
<keyword evidence="5 14" id="KW-0812">Transmembrane</keyword>
<dbReference type="GO" id="GO:0019966">
    <property type="term" value="F:interleukin-1 binding"/>
    <property type="evidence" value="ECO:0007669"/>
    <property type="project" value="TreeGrafter"/>
</dbReference>
<keyword evidence="4" id="KW-0964">Secreted</keyword>
<evidence type="ECO:0000256" key="14">
    <source>
        <dbReference type="SAM" id="Phobius"/>
    </source>
</evidence>
<feature type="domain" description="Ig-like" evidence="15">
    <location>
        <begin position="174"/>
        <end position="243"/>
    </location>
</feature>
<dbReference type="InterPro" id="IPR003599">
    <property type="entry name" value="Ig_sub"/>
</dbReference>
<sequence>MSGSQRQGPGPQISTSSIFQKLLETMFILYILIVCVSALTTQPEEQAVASTLCQFHGKHYKAEYRLEGEPVVLKCPLVQSQLEANASSHILLTWRKNNSAQLVPRKEPRMWVGDGALWLLPALREDSDTYICTVRNASHCGEMSTELRVFMNIKASLKLVSYVQVVTLSTSGMLVCPDLRDFLPHRTDAKVRWYKDSVLLDENNSKFVGVGKRLVISNASMEDMGYFTCVLTFSLRGREYNVSRNIELLVKKRREETIPVIISPLETVTASLGSKLTIPCKVFLGPDEDPPFAYVQWMANNSEVPNIYPGGRLMQGDVREYSENNESYIEVPLLFNPVTREDLHTDFTCKVNGKQSHQVLRTTVKEASPTFSWKIALAPLSLVILVLGGMWMHRWWKGRAEKHIL</sequence>
<dbReference type="KEGG" id="dord:105988217"/>
<dbReference type="Gene3D" id="2.60.40.10">
    <property type="entry name" value="Immunoglobulins"/>
    <property type="match status" value="3"/>
</dbReference>
<keyword evidence="13" id="KW-0393">Immunoglobulin domain</keyword>
<dbReference type="InterPro" id="IPR036179">
    <property type="entry name" value="Ig-like_dom_sf"/>
</dbReference>
<keyword evidence="10" id="KW-1015">Disulfide bond</keyword>
<comment type="subcellular location">
    <subcellularLocation>
        <location evidence="1">Membrane</location>
        <topology evidence="1">Single-pass type I membrane protein</topology>
    </subcellularLocation>
    <subcellularLocation>
        <location evidence="2">Secreted</location>
    </subcellularLocation>
</comment>
<evidence type="ECO:0000313" key="18">
    <source>
        <dbReference type="RefSeq" id="XP_012875217.1"/>
    </source>
</evidence>
<dbReference type="GO" id="GO:0005576">
    <property type="term" value="C:extracellular region"/>
    <property type="evidence" value="ECO:0007669"/>
    <property type="project" value="UniProtKB-SubCell"/>
</dbReference>
<gene>
    <name evidence="17 18" type="primary">Il1r2</name>
</gene>
<dbReference type="SMART" id="SM00408">
    <property type="entry name" value="IGc2"/>
    <property type="match status" value="2"/>
</dbReference>
<dbReference type="GeneID" id="105988217"/>
<dbReference type="PRINTS" id="PR01539">
    <property type="entry name" value="INTRLEUKN1R2"/>
</dbReference>
<evidence type="ECO:0000256" key="13">
    <source>
        <dbReference type="ARBA" id="ARBA00023319"/>
    </source>
</evidence>